<evidence type="ECO:0000313" key="3">
    <source>
        <dbReference type="EMBL" id="JAS64206.1"/>
    </source>
</evidence>
<name>A0A1B6GP46_9HEMI</name>
<sequence length="176" mass="17756">YHAPAAYAAPAYAAPAYAPAAYHAAPAYAPLASTAVGATAQSTVRSLDGNSVVSQYSKAVDTAFSSVRKYDTRVSNDGVAIAPAYHAPAAYAAPAYAAPAYAPAAYHAAPAYAPLASTAVGATAQSTVRSLDGNSVVSQYSKAVDTAFSSVRKYDTRVSNDGVAIAPAYHAPAAYA</sequence>
<dbReference type="Pfam" id="PF11018">
    <property type="entry name" value="Cuticle_3"/>
    <property type="match status" value="2"/>
</dbReference>
<organism evidence="3">
    <name type="scientific">Cuerna arida</name>
    <dbReference type="NCBI Taxonomy" id="1464854"/>
    <lineage>
        <taxon>Eukaryota</taxon>
        <taxon>Metazoa</taxon>
        <taxon>Ecdysozoa</taxon>
        <taxon>Arthropoda</taxon>
        <taxon>Hexapoda</taxon>
        <taxon>Insecta</taxon>
        <taxon>Pterygota</taxon>
        <taxon>Neoptera</taxon>
        <taxon>Paraneoptera</taxon>
        <taxon>Hemiptera</taxon>
        <taxon>Auchenorrhyncha</taxon>
        <taxon>Membracoidea</taxon>
        <taxon>Cicadellidae</taxon>
        <taxon>Cicadellinae</taxon>
        <taxon>Proconiini</taxon>
        <taxon>Cuerna</taxon>
    </lineage>
</organism>
<keyword evidence="2" id="KW-0677">Repeat</keyword>
<reference evidence="3" key="1">
    <citation type="submission" date="2015-11" db="EMBL/GenBank/DDBJ databases">
        <title>De novo transcriptome assembly of four potential Pierce s Disease insect vectors from Arizona vineyards.</title>
        <authorList>
            <person name="Tassone E.E."/>
        </authorList>
    </citation>
    <scope>NUCLEOTIDE SEQUENCE</scope>
</reference>
<accession>A0A1B6GP46</accession>
<evidence type="ECO:0000256" key="2">
    <source>
        <dbReference type="ARBA" id="ARBA00022737"/>
    </source>
</evidence>
<dbReference type="EMBL" id="GECZ01005563">
    <property type="protein sequence ID" value="JAS64206.1"/>
    <property type="molecule type" value="Transcribed_RNA"/>
</dbReference>
<proteinExistence type="predicted"/>
<protein>
    <submittedName>
        <fullName evidence="3">Uncharacterized protein</fullName>
    </submittedName>
</protein>
<feature type="non-terminal residue" evidence="3">
    <location>
        <position position="1"/>
    </location>
</feature>
<dbReference type="AlphaFoldDB" id="A0A1B6GP46"/>
<dbReference type="PANTHER" id="PTHR39068:SF2">
    <property type="entry name" value="MIP24391P"/>
    <property type="match status" value="1"/>
</dbReference>
<dbReference type="InterPro" id="IPR022727">
    <property type="entry name" value="Cuticle_C1"/>
</dbReference>
<evidence type="ECO:0000256" key="1">
    <source>
        <dbReference type="ARBA" id="ARBA00022460"/>
    </source>
</evidence>
<dbReference type="GO" id="GO:0042302">
    <property type="term" value="F:structural constituent of cuticle"/>
    <property type="evidence" value="ECO:0007669"/>
    <property type="project" value="UniProtKB-KW"/>
</dbReference>
<feature type="non-terminal residue" evidence="3">
    <location>
        <position position="176"/>
    </location>
</feature>
<keyword evidence="1" id="KW-0193">Cuticle</keyword>
<dbReference type="PANTHER" id="PTHR39068">
    <property type="entry name" value="LARVAL/PUPAL CUTICLE PROTEIN H1C-LIKE PROTEIN-RELATED"/>
    <property type="match status" value="1"/>
</dbReference>
<gene>
    <name evidence="3" type="ORF">g.3747</name>
</gene>